<feature type="domain" description="Non-reducing end beta-L-arabinofuranosidase-like GH127 middle" evidence="3">
    <location>
        <begin position="433"/>
        <end position="545"/>
    </location>
</feature>
<dbReference type="SUPFAM" id="SSF49785">
    <property type="entry name" value="Galactose-binding domain-like"/>
    <property type="match status" value="1"/>
</dbReference>
<evidence type="ECO:0000259" key="3">
    <source>
        <dbReference type="Pfam" id="PF20736"/>
    </source>
</evidence>
<proteinExistence type="predicted"/>
<dbReference type="Proteomes" id="UP001204015">
    <property type="component" value="Unassembled WGS sequence"/>
</dbReference>
<keyword evidence="1" id="KW-0732">Signal</keyword>
<dbReference type="InterPro" id="IPR008979">
    <property type="entry name" value="Galactose-bd-like_sf"/>
</dbReference>
<evidence type="ECO:0000313" key="5">
    <source>
        <dbReference type="EMBL" id="MCO6026311.1"/>
    </source>
</evidence>
<dbReference type="InterPro" id="IPR049046">
    <property type="entry name" value="Beta-AFase-like_GH127_middle"/>
</dbReference>
<keyword evidence="6" id="KW-1185">Reference proteome</keyword>
<gene>
    <name evidence="5" type="ORF">NG821_10750</name>
</gene>
<evidence type="ECO:0000256" key="1">
    <source>
        <dbReference type="SAM" id="SignalP"/>
    </source>
</evidence>
<feature type="domain" description="Non-reducing end beta-L-arabinofuranosidase-like GH127 C-terminal" evidence="4">
    <location>
        <begin position="548"/>
        <end position="667"/>
    </location>
</feature>
<dbReference type="Gene3D" id="2.60.120.260">
    <property type="entry name" value="Galactose-binding domain-like"/>
    <property type="match status" value="1"/>
</dbReference>
<dbReference type="RefSeq" id="WP_252761665.1">
    <property type="nucleotide sequence ID" value="NZ_JAMXLY010000048.1"/>
</dbReference>
<feature type="chain" id="PRO_5046191422" evidence="1">
    <location>
        <begin position="20"/>
        <end position="820"/>
    </location>
</feature>
<dbReference type="GO" id="GO:0016787">
    <property type="term" value="F:hydrolase activity"/>
    <property type="evidence" value="ECO:0007669"/>
    <property type="project" value="UniProtKB-KW"/>
</dbReference>
<evidence type="ECO:0000259" key="4">
    <source>
        <dbReference type="Pfam" id="PF20737"/>
    </source>
</evidence>
<dbReference type="EMBL" id="JAMXLY010000048">
    <property type="protein sequence ID" value="MCO6026311.1"/>
    <property type="molecule type" value="Genomic_DNA"/>
</dbReference>
<accession>A0ABT1BYZ6</accession>
<protein>
    <submittedName>
        <fullName evidence="5">Glycoside hydrolase family 127 protein</fullName>
    </submittedName>
</protein>
<dbReference type="InterPro" id="IPR012878">
    <property type="entry name" value="Beta-AFase-like_GH127_cat"/>
</dbReference>
<organism evidence="5 6">
    <name type="scientific">Segatella cerevisiae</name>
    <dbReference type="NCBI Taxonomy" id="2053716"/>
    <lineage>
        <taxon>Bacteria</taxon>
        <taxon>Pseudomonadati</taxon>
        <taxon>Bacteroidota</taxon>
        <taxon>Bacteroidia</taxon>
        <taxon>Bacteroidales</taxon>
        <taxon>Prevotellaceae</taxon>
        <taxon>Segatella</taxon>
    </lineage>
</organism>
<dbReference type="Pfam" id="PF20736">
    <property type="entry name" value="Glyco_hydro127M"/>
    <property type="match status" value="1"/>
</dbReference>
<dbReference type="Gene3D" id="1.50.10.20">
    <property type="match status" value="1"/>
</dbReference>
<dbReference type="InterPro" id="IPR049049">
    <property type="entry name" value="Beta-AFase-like_GH127_C"/>
</dbReference>
<dbReference type="InterPro" id="IPR008928">
    <property type="entry name" value="6-hairpin_glycosidase_sf"/>
</dbReference>
<dbReference type="Pfam" id="PF22633">
    <property type="entry name" value="F5_F8_type_C_2"/>
    <property type="match status" value="1"/>
</dbReference>
<comment type="caution">
    <text evidence="5">The sequence shown here is derived from an EMBL/GenBank/DDBJ whole genome shotgun (WGS) entry which is preliminary data.</text>
</comment>
<dbReference type="SUPFAM" id="SSF48208">
    <property type="entry name" value="Six-hairpin glycosidases"/>
    <property type="match status" value="1"/>
</dbReference>
<evidence type="ECO:0000313" key="6">
    <source>
        <dbReference type="Proteomes" id="UP001204015"/>
    </source>
</evidence>
<dbReference type="Pfam" id="PF20737">
    <property type="entry name" value="Glyco_hydro127C"/>
    <property type="match status" value="1"/>
</dbReference>
<dbReference type="PANTHER" id="PTHR43465:SF2">
    <property type="entry name" value="DUF1680 DOMAIN PROTEIN (AFU_ORTHOLOGUE AFUA_1G08910)"/>
    <property type="match status" value="1"/>
</dbReference>
<feature type="signal peptide" evidence="1">
    <location>
        <begin position="1"/>
        <end position="19"/>
    </location>
</feature>
<evidence type="ECO:0000259" key="2">
    <source>
        <dbReference type="Pfam" id="PF07944"/>
    </source>
</evidence>
<reference evidence="5 6" key="1">
    <citation type="submission" date="2022-06" db="EMBL/GenBank/DDBJ databases">
        <title>A taxonomic note on the genus Prevotella: Description of four novel genera and emended description of the genera Hallella and Xylanibacter.</title>
        <authorList>
            <person name="Hitch T.C.A."/>
        </authorList>
    </citation>
    <scope>NUCLEOTIDE SEQUENCE [LARGE SCALE GENOMIC DNA]</scope>
    <source>
        <strain evidence="5 6">DSM 100619</strain>
    </source>
</reference>
<dbReference type="PANTHER" id="PTHR43465">
    <property type="entry name" value="DUF1680 DOMAIN PROTEIN (AFU_ORTHOLOGUE AFUA_1G08910)"/>
    <property type="match status" value="1"/>
</dbReference>
<keyword evidence="5" id="KW-0378">Hydrolase</keyword>
<dbReference type="InterPro" id="IPR049174">
    <property type="entry name" value="Beta-AFase-like"/>
</dbReference>
<feature type="domain" description="Non-reducing end beta-L-arabinofuranosidase-like GH127 catalytic" evidence="2">
    <location>
        <begin position="37"/>
        <end position="422"/>
    </location>
</feature>
<dbReference type="Pfam" id="PF07944">
    <property type="entry name" value="Beta-AFase-like_GH127_cat"/>
    <property type="match status" value="1"/>
</dbReference>
<sequence>MKTLLLTTALIATVLSAQAKNAPTGKYPITPVPFTSVKVWDNSFWGQRLETSRKVTIPLAFSKCESEGRYKNFERAAHPSDKYNVGELMPYPFDDTDVYKTIEGASYILQTYPDKKLKLYIDSVLNIVAAAQEPDGYLYTARTQNPAHPHPWSGSKRWSKEEDLSHELYNLGHMIQGAIAHYQATKSRKFLDIAIRYADCVCKEVGPNPGQAHVVPGHQIAEMALSELYVTTGNKKYLDEAKYFLDYRGKTKIRQEYSQSHIPVVQQSEAVGHAVRATYMYAGMADVAALTGDTAYIHAIDRIWNNIVSKKLYITGGIGATSNGEAFGENYELPNMSAYAETCAAIGNVYVNYRLFLLHGESKYFDVLERTLYNGLISGVSMDGGGFFYPNPLESMGQHQRQPWFGCACCPSNICRFLPSLPGYVYAVKDKNLYVNLFLSNTSRLNITGKNVSVSQDTQYPWNGDISLKINENKAGAFDLKIRIPGWVKGQPVPSDLYEFADAKRANYKITVNGKQLPARLTSDGYYTINRKWKRGDLVRIHFDMDTRIIRANDKVKADQGQVSIERGPIVYCAEWPDNHFNIMNVLLNQNPQFTTGNISDDQFIADSLKNRLTLYKNQDLTTLTTQAQVLAYNKEGNLTVQNVDLKLIPYFAWCQRGSGNMKVWIPQDVKAARPARPATLASEAKATSSSTSLSLSSISDGLVPADENDRSIPYFHWWPKQGTKEWITYTFPEEKSIQTSTVYWYDDQPWGGCKVPESWNIQYMDSEGHWKDVNHADHYPTSKGQACTVQFDPVKTKAVRINVKQPEKFSCGVFEWSVK</sequence>
<name>A0ABT1BYZ6_9BACT</name>